<sequence length="180" mass="18646">MLGGAGVVVAVALAAAAVLFQPWLVFVDTEIDDEIPVAATPTTPGDHTPDGGQAPPAGPVVLAQGRLIGHEHSTSGAVSVIEKPDGSRILAIEDLDTTTGPDVHVWLSQAEVVEGLSGWRTAAGPPHVDLGMIKGNKGDQVYEIPAWVDLDAYPSVFLWCARFSVSFGAAELTPTSGASW</sequence>
<protein>
    <submittedName>
        <fullName evidence="2">Electron transfer DM13</fullName>
    </submittedName>
</protein>
<reference evidence="2 3" key="1">
    <citation type="submission" date="2019-02" db="EMBL/GenBank/DDBJ databases">
        <authorList>
            <consortium name="Pathogen Informatics"/>
        </authorList>
    </citation>
    <scope>NUCLEOTIDE SEQUENCE [LARGE SCALE GENOMIC DNA]</scope>
    <source>
        <strain evidence="2 3">3012STDY6756503</strain>
    </source>
</reference>
<dbReference type="EMBL" id="CAACYD010000003">
    <property type="protein sequence ID" value="VFA81250.1"/>
    <property type="molecule type" value="Genomic_DNA"/>
</dbReference>
<dbReference type="Proteomes" id="UP000360750">
    <property type="component" value="Unassembled WGS sequence"/>
</dbReference>
<dbReference type="PROSITE" id="PS51549">
    <property type="entry name" value="DM13"/>
    <property type="match status" value="1"/>
</dbReference>
<dbReference type="Pfam" id="PF10517">
    <property type="entry name" value="DM13"/>
    <property type="match status" value="1"/>
</dbReference>
<evidence type="ECO:0000259" key="1">
    <source>
        <dbReference type="PROSITE" id="PS51549"/>
    </source>
</evidence>
<organism evidence="2 3">
    <name type="scientific">Gordonia paraffinivorans</name>
    <dbReference type="NCBI Taxonomy" id="175628"/>
    <lineage>
        <taxon>Bacteria</taxon>
        <taxon>Bacillati</taxon>
        <taxon>Actinomycetota</taxon>
        <taxon>Actinomycetes</taxon>
        <taxon>Mycobacteriales</taxon>
        <taxon>Gordoniaceae</taxon>
        <taxon>Gordonia</taxon>
    </lineage>
</organism>
<evidence type="ECO:0000313" key="3">
    <source>
        <dbReference type="Proteomes" id="UP000360750"/>
    </source>
</evidence>
<evidence type="ECO:0000313" key="2">
    <source>
        <dbReference type="EMBL" id="VFA81250.1"/>
    </source>
</evidence>
<proteinExistence type="predicted"/>
<feature type="domain" description="DM13" evidence="1">
    <location>
        <begin position="58"/>
        <end position="173"/>
    </location>
</feature>
<accession>A0ABD7UY52</accession>
<name>A0ABD7UY52_9ACTN</name>
<comment type="caution">
    <text evidence="2">The sequence shown here is derived from an EMBL/GenBank/DDBJ whole genome shotgun (WGS) entry which is preliminary data.</text>
</comment>
<dbReference type="GeneID" id="60748359"/>
<dbReference type="RefSeq" id="WP_131733325.1">
    <property type="nucleotide sequence ID" value="NZ_CAACYD010000003.1"/>
</dbReference>
<gene>
    <name evidence="2" type="ORF">NCTC8139_00305</name>
</gene>
<dbReference type="AlphaFoldDB" id="A0ABD7UY52"/>
<dbReference type="InterPro" id="IPR019545">
    <property type="entry name" value="DM13_domain"/>
</dbReference>